<evidence type="ECO:0000259" key="4">
    <source>
        <dbReference type="Pfam" id="PF01757"/>
    </source>
</evidence>
<feature type="domain" description="Acyltransferase 3" evidence="4">
    <location>
        <begin position="5"/>
        <end position="302"/>
    </location>
</feature>
<feature type="transmembrane region" description="Helical" evidence="3">
    <location>
        <begin position="40"/>
        <end position="60"/>
    </location>
</feature>
<dbReference type="RefSeq" id="WP_095227989.1">
    <property type="nucleotide sequence ID" value="NZ_NPBE01000040.1"/>
</dbReference>
<feature type="transmembrane region" description="Helical" evidence="3">
    <location>
        <begin position="150"/>
        <end position="170"/>
    </location>
</feature>
<evidence type="ECO:0000313" key="6">
    <source>
        <dbReference type="Proteomes" id="UP000216013"/>
    </source>
</evidence>
<keyword evidence="3" id="KW-0812">Transmembrane</keyword>
<feature type="transmembrane region" description="Helical" evidence="3">
    <location>
        <begin position="127"/>
        <end position="144"/>
    </location>
</feature>
<evidence type="ECO:0000256" key="1">
    <source>
        <dbReference type="ARBA" id="ARBA00004370"/>
    </source>
</evidence>
<dbReference type="InterPro" id="IPR002656">
    <property type="entry name" value="Acyl_transf_3_dom"/>
</dbReference>
<evidence type="ECO:0000256" key="2">
    <source>
        <dbReference type="ARBA" id="ARBA00007400"/>
    </source>
</evidence>
<gene>
    <name evidence="5" type="ORF">CHH64_02035</name>
</gene>
<protein>
    <recommendedName>
        <fullName evidence="4">Acyltransferase 3 domain-containing protein</fullName>
    </recommendedName>
</protein>
<feature type="transmembrane region" description="Helical" evidence="3">
    <location>
        <begin position="287"/>
        <end position="307"/>
    </location>
</feature>
<comment type="caution">
    <text evidence="5">The sequence shown here is derived from an EMBL/GenBank/DDBJ whole genome shotgun (WGS) entry which is preliminary data.</text>
</comment>
<dbReference type="AlphaFoldDB" id="A0A268AEG7"/>
<evidence type="ECO:0000313" key="5">
    <source>
        <dbReference type="EMBL" id="PAD22513.1"/>
    </source>
</evidence>
<feature type="transmembrane region" description="Helical" evidence="3">
    <location>
        <begin position="12"/>
        <end position="28"/>
    </location>
</feature>
<keyword evidence="3" id="KW-0472">Membrane</keyword>
<dbReference type="InterPro" id="IPR052734">
    <property type="entry name" value="Nod_factor_acetyltransferase"/>
</dbReference>
<reference evidence="5 6" key="1">
    <citation type="submission" date="2017-07" db="EMBL/GenBank/DDBJ databases">
        <title>Isolation and whole genome analysis of endospore-forming bacteria from heroin.</title>
        <authorList>
            <person name="Kalinowski J."/>
            <person name="Ahrens B."/>
            <person name="Al-Dilaimi A."/>
            <person name="Winkler A."/>
            <person name="Wibberg D."/>
            <person name="Schleenbecker U."/>
            <person name="Ruckert C."/>
            <person name="Wolfel R."/>
            <person name="Grass G."/>
        </authorList>
    </citation>
    <scope>NUCLEOTIDE SEQUENCE [LARGE SCALE GENOMIC DNA]</scope>
    <source>
        <strain evidence="5 6">7528</strain>
    </source>
</reference>
<proteinExistence type="inferred from homology"/>
<feature type="transmembrane region" description="Helical" evidence="3">
    <location>
        <begin position="258"/>
        <end position="275"/>
    </location>
</feature>
<dbReference type="GO" id="GO:0016747">
    <property type="term" value="F:acyltransferase activity, transferring groups other than amino-acyl groups"/>
    <property type="evidence" value="ECO:0007669"/>
    <property type="project" value="InterPro"/>
</dbReference>
<accession>A0A268AEG7</accession>
<name>A0A268AEG7_9BACI</name>
<dbReference type="PANTHER" id="PTHR37312:SF1">
    <property type="entry name" value="MEMBRANE-BOUND ACYLTRANSFERASE YKRP-RELATED"/>
    <property type="match status" value="1"/>
</dbReference>
<comment type="similarity">
    <text evidence="2">Belongs to the acyltransferase 3 family.</text>
</comment>
<dbReference type="Pfam" id="PF01757">
    <property type="entry name" value="Acyl_transf_3"/>
    <property type="match status" value="1"/>
</dbReference>
<feature type="transmembrane region" description="Helical" evidence="3">
    <location>
        <begin position="225"/>
        <end position="246"/>
    </location>
</feature>
<sequence>MERDAYFDNARLLMIAFVVFGHLIQPYQDMLFLQMSYTWIYTFHMPVFIFLAGFFARGAGNKAAVEKLAKKLLLPFLFFQVIYTIYYFMIGKDGWMESILVPQWALWFLLSLFCWHILLIPFKRIRPSLGIPLAVFIGLLVGYFNEIGGALSLSRTFVFFPFFLIGYWVTKEQLAVLRRMPIRIGGGLLLIAAGALFYLYPDIPTDWLLGSKPYAVLGAGEAGGLIRLLVYLFSGFMMISILALIPNKELPFTKYGQRTLYVYLLHGFFIQWIRVDDLFEVSNSLDVLGLLIVTLSIVMVLSQRWMLRIWKPLIELKSP</sequence>
<feature type="transmembrane region" description="Helical" evidence="3">
    <location>
        <begin position="182"/>
        <end position="200"/>
    </location>
</feature>
<dbReference type="Proteomes" id="UP000216013">
    <property type="component" value="Unassembled WGS sequence"/>
</dbReference>
<dbReference type="PANTHER" id="PTHR37312">
    <property type="entry name" value="MEMBRANE-BOUND ACYLTRANSFERASE YKRP-RELATED"/>
    <property type="match status" value="1"/>
</dbReference>
<feature type="transmembrane region" description="Helical" evidence="3">
    <location>
        <begin position="101"/>
        <end position="120"/>
    </location>
</feature>
<dbReference type="EMBL" id="NPBV01000002">
    <property type="protein sequence ID" value="PAD22513.1"/>
    <property type="molecule type" value="Genomic_DNA"/>
</dbReference>
<comment type="subcellular location">
    <subcellularLocation>
        <location evidence="1">Membrane</location>
    </subcellularLocation>
</comment>
<feature type="transmembrane region" description="Helical" evidence="3">
    <location>
        <begin position="72"/>
        <end position="89"/>
    </location>
</feature>
<keyword evidence="3" id="KW-1133">Transmembrane helix</keyword>
<evidence type="ECO:0000256" key="3">
    <source>
        <dbReference type="SAM" id="Phobius"/>
    </source>
</evidence>
<organism evidence="5 6">
    <name type="scientific">Terribacillus saccharophilus</name>
    <dbReference type="NCBI Taxonomy" id="361277"/>
    <lineage>
        <taxon>Bacteria</taxon>
        <taxon>Bacillati</taxon>
        <taxon>Bacillota</taxon>
        <taxon>Bacilli</taxon>
        <taxon>Bacillales</taxon>
        <taxon>Bacillaceae</taxon>
        <taxon>Terribacillus</taxon>
    </lineage>
</organism>